<dbReference type="PANTHER" id="PTHR30270">
    <property type="entry name" value="THIAMINE-MONOPHOSPHATE KINASE"/>
    <property type="match status" value="1"/>
</dbReference>
<feature type="binding site" evidence="2">
    <location>
        <begin position="116"/>
        <end position="117"/>
    </location>
    <ligand>
        <name>ATP</name>
        <dbReference type="ChEBI" id="CHEBI:30616"/>
    </ligand>
</feature>
<dbReference type="NCBIfam" id="TIGR01379">
    <property type="entry name" value="thiL"/>
    <property type="match status" value="1"/>
</dbReference>
<dbReference type="EMBL" id="JAESND010000002">
    <property type="protein sequence ID" value="MBM3115555.1"/>
    <property type="molecule type" value="Genomic_DNA"/>
</dbReference>
<feature type="binding site" evidence="2">
    <location>
        <position position="209"/>
    </location>
    <ligand>
        <name>Mg(2+)</name>
        <dbReference type="ChEBI" id="CHEBI:18420"/>
        <label>5</label>
    </ligand>
</feature>
<evidence type="ECO:0000259" key="3">
    <source>
        <dbReference type="Pfam" id="PF00586"/>
    </source>
</evidence>
<keyword evidence="1 2" id="KW-0784">Thiamine biosynthesis</keyword>
<feature type="binding site" evidence="2">
    <location>
        <position position="42"/>
    </location>
    <ligand>
        <name>Mg(2+)</name>
        <dbReference type="ChEBI" id="CHEBI:18420"/>
        <label>2</label>
    </ligand>
</feature>
<keyword evidence="2" id="KW-0460">Magnesium</keyword>
<dbReference type="GO" id="GO:0009030">
    <property type="term" value="F:thiamine-phosphate kinase activity"/>
    <property type="evidence" value="ECO:0007669"/>
    <property type="project" value="UniProtKB-EC"/>
</dbReference>
<comment type="miscellaneous">
    <text evidence="2">Reaction mechanism of ThiL seems to utilize a direct, inline transfer of the gamma-phosphate of ATP to TMP rather than a phosphorylated enzyme intermediate.</text>
</comment>
<feature type="binding site" evidence="2">
    <location>
        <position position="70"/>
    </location>
    <ligand>
        <name>Mg(2+)</name>
        <dbReference type="ChEBI" id="CHEBI:18420"/>
        <label>3</label>
    </ligand>
</feature>
<dbReference type="PIRSF" id="PIRSF005303">
    <property type="entry name" value="Thiam_monoph_kin"/>
    <property type="match status" value="1"/>
</dbReference>
<keyword evidence="2" id="KW-0479">Metal-binding</keyword>
<dbReference type="Proteomes" id="UP000809431">
    <property type="component" value="Unassembled WGS sequence"/>
</dbReference>
<evidence type="ECO:0000259" key="4">
    <source>
        <dbReference type="Pfam" id="PF02769"/>
    </source>
</evidence>
<dbReference type="InterPro" id="IPR036676">
    <property type="entry name" value="PurM-like_C_sf"/>
</dbReference>
<dbReference type="SUPFAM" id="SSF56042">
    <property type="entry name" value="PurM C-terminal domain-like"/>
    <property type="match status" value="1"/>
</dbReference>
<keyword evidence="2" id="KW-0067">ATP-binding</keyword>
<sequence length="317" mass="33233">MNEFGLIGAYFARPARKALLGVGDDCALLAPPTDEVLAISVDMLVEGRHFFSGTDPRSLGHKALAVNLSDLAAMGAKPAWFTLALALPRVDEAWLAEFSSGLFALADAADIELVGGDTTRGPLTLSIQVAGHVPAEGALRRSGAKAGDDVWVSGSLGAAAMAVRHRSGDVVLPDEVLAHCAGRLDWPMPRLALGAHLRRHASAALDVSDGLVGDLVHICEQSGLGADLDWECIPVDPALQGIPEAQRRLAALSGGDDYELCFTANPKERQAIEVLSLSLGLPLTRIGVMRPGAGVTLRDINGCPVETGRSFDHFSSP</sequence>
<proteinExistence type="inferred from homology"/>
<feature type="binding site" evidence="2">
    <location>
        <position position="117"/>
    </location>
    <ligand>
        <name>Mg(2+)</name>
        <dbReference type="ChEBI" id="CHEBI:18420"/>
        <label>1</label>
    </ligand>
</feature>
<feature type="domain" description="PurM-like C-terminal" evidence="4">
    <location>
        <begin position="145"/>
        <end position="298"/>
    </location>
</feature>
<dbReference type="CDD" id="cd02194">
    <property type="entry name" value="ThiL"/>
    <property type="match status" value="1"/>
</dbReference>
<feature type="binding site" evidence="2">
    <location>
        <position position="208"/>
    </location>
    <ligand>
        <name>ATP</name>
        <dbReference type="ChEBI" id="CHEBI:30616"/>
    </ligand>
</feature>
<dbReference type="HAMAP" id="MF_02128">
    <property type="entry name" value="TMP_kinase"/>
    <property type="match status" value="1"/>
</dbReference>
<gene>
    <name evidence="2 5" type="primary">thiL</name>
    <name evidence="5" type="ORF">JMJ54_06930</name>
</gene>
<comment type="similarity">
    <text evidence="2">Belongs to the thiamine-monophosphate kinase family.</text>
</comment>
<feature type="binding site" evidence="2">
    <location>
        <position position="49"/>
    </location>
    <ligand>
        <name>substrate</name>
    </ligand>
</feature>
<dbReference type="RefSeq" id="WP_203537212.1">
    <property type="nucleotide sequence ID" value="NZ_JAESND010000002.1"/>
</dbReference>
<feature type="binding site" evidence="2">
    <location>
        <position position="141"/>
    </location>
    <ligand>
        <name>ATP</name>
        <dbReference type="ChEBI" id="CHEBI:30616"/>
    </ligand>
</feature>
<comment type="catalytic activity">
    <reaction evidence="2">
        <text>thiamine phosphate + ATP = thiamine diphosphate + ADP</text>
        <dbReference type="Rhea" id="RHEA:15913"/>
        <dbReference type="ChEBI" id="CHEBI:30616"/>
        <dbReference type="ChEBI" id="CHEBI:37575"/>
        <dbReference type="ChEBI" id="CHEBI:58937"/>
        <dbReference type="ChEBI" id="CHEBI:456216"/>
        <dbReference type="EC" id="2.7.4.16"/>
    </reaction>
</comment>
<feature type="binding site" evidence="2">
    <location>
        <position position="311"/>
    </location>
    <ligand>
        <name>substrate</name>
    </ligand>
</feature>
<feature type="binding site" evidence="2">
    <location>
        <position position="256"/>
    </location>
    <ligand>
        <name>substrate</name>
    </ligand>
</feature>
<feature type="binding site" evidence="2">
    <location>
        <position position="42"/>
    </location>
    <ligand>
        <name>Mg(2+)</name>
        <dbReference type="ChEBI" id="CHEBI:18420"/>
        <label>1</label>
    </ligand>
</feature>
<dbReference type="InterPro" id="IPR010918">
    <property type="entry name" value="PurM-like_C_dom"/>
</dbReference>
<evidence type="ECO:0000256" key="1">
    <source>
        <dbReference type="ARBA" id="ARBA00022977"/>
    </source>
</evidence>
<reference evidence="5 6" key="1">
    <citation type="submission" date="2021-01" db="EMBL/GenBank/DDBJ databases">
        <title>Draft Genome Sequence and Polyhydroxyalkanoate Biosynthetic Potential of Jeongeupia naejangsanensis Type Strain DSM 24253.</title>
        <authorList>
            <person name="Turrini P."/>
            <person name="Artuso I."/>
            <person name="Lugli G.A."/>
            <person name="Frangipani E."/>
            <person name="Ventura M."/>
            <person name="Visca P."/>
        </authorList>
    </citation>
    <scope>NUCLEOTIDE SEQUENCE [LARGE SCALE GENOMIC DNA]</scope>
    <source>
        <strain evidence="5 6">DSM 24253</strain>
    </source>
</reference>
<keyword evidence="2 5" id="KW-0418">Kinase</keyword>
<comment type="caution">
    <text evidence="5">The sequence shown here is derived from an EMBL/GenBank/DDBJ whole genome shotgun (WGS) entry which is preliminary data.</text>
</comment>
<evidence type="ECO:0000256" key="2">
    <source>
        <dbReference type="HAMAP-Rule" id="MF_02128"/>
    </source>
</evidence>
<comment type="caution">
    <text evidence="2">Lacks conserved residue(s) required for the propagation of feature annotation.</text>
</comment>
<dbReference type="PANTHER" id="PTHR30270:SF0">
    <property type="entry name" value="THIAMINE-MONOPHOSPHATE KINASE"/>
    <property type="match status" value="1"/>
</dbReference>
<protein>
    <recommendedName>
        <fullName evidence="2">Thiamine-monophosphate kinase</fullName>
        <shortName evidence="2">TMP kinase</shortName>
        <shortName evidence="2">Thiamine-phosphate kinase</shortName>
        <ecNumber evidence="2">2.7.4.16</ecNumber>
    </recommendedName>
</protein>
<accession>A0ABS2BJF7</accession>
<comment type="pathway">
    <text evidence="2">Cofactor biosynthesis; thiamine diphosphate biosynthesis; thiamine diphosphate from thiamine phosphate: step 1/1.</text>
</comment>
<organism evidence="5 6">
    <name type="scientific">Jeongeupia naejangsanensis</name>
    <dbReference type="NCBI Taxonomy" id="613195"/>
    <lineage>
        <taxon>Bacteria</taxon>
        <taxon>Pseudomonadati</taxon>
        <taxon>Pseudomonadota</taxon>
        <taxon>Betaproteobacteria</taxon>
        <taxon>Neisseriales</taxon>
        <taxon>Chitinibacteraceae</taxon>
        <taxon>Jeongeupia</taxon>
    </lineage>
</organism>
<dbReference type="InterPro" id="IPR006283">
    <property type="entry name" value="ThiL-like"/>
</dbReference>
<dbReference type="Pfam" id="PF00586">
    <property type="entry name" value="AIRS"/>
    <property type="match status" value="1"/>
</dbReference>
<feature type="binding site" evidence="2">
    <location>
        <position position="70"/>
    </location>
    <ligand>
        <name>Mg(2+)</name>
        <dbReference type="ChEBI" id="CHEBI:18420"/>
        <label>2</label>
    </ligand>
</feature>
<dbReference type="Pfam" id="PF02769">
    <property type="entry name" value="AIRS_C"/>
    <property type="match status" value="1"/>
</dbReference>
<dbReference type="SUPFAM" id="SSF55326">
    <property type="entry name" value="PurM N-terminal domain-like"/>
    <property type="match status" value="1"/>
</dbReference>
<comment type="function">
    <text evidence="2">Catalyzes the ATP-dependent phosphorylation of thiamine-monophosphate (TMP) to form thiamine-pyrophosphate (TPP), the active form of vitamin B1.</text>
</comment>
<feature type="binding site" evidence="2">
    <location>
        <position position="70"/>
    </location>
    <ligand>
        <name>Mg(2+)</name>
        <dbReference type="ChEBI" id="CHEBI:18420"/>
        <label>4</label>
    </ligand>
</feature>
<feature type="binding site" evidence="2">
    <location>
        <position position="206"/>
    </location>
    <ligand>
        <name>Mg(2+)</name>
        <dbReference type="ChEBI" id="CHEBI:18420"/>
        <label>3</label>
    </ligand>
</feature>
<keyword evidence="6" id="KW-1185">Reference proteome</keyword>
<dbReference type="InterPro" id="IPR016188">
    <property type="entry name" value="PurM-like_N"/>
</dbReference>
<name>A0ABS2BJF7_9NEIS</name>
<dbReference type="Gene3D" id="3.90.650.10">
    <property type="entry name" value="PurM-like C-terminal domain"/>
    <property type="match status" value="1"/>
</dbReference>
<dbReference type="Gene3D" id="3.30.1330.10">
    <property type="entry name" value="PurM-like, N-terminal domain"/>
    <property type="match status" value="1"/>
</dbReference>
<keyword evidence="2 5" id="KW-0808">Transferase</keyword>
<evidence type="ECO:0000313" key="6">
    <source>
        <dbReference type="Proteomes" id="UP000809431"/>
    </source>
</evidence>
<dbReference type="EC" id="2.7.4.16" evidence="2"/>
<dbReference type="InterPro" id="IPR036921">
    <property type="entry name" value="PurM-like_N_sf"/>
</dbReference>
<feature type="binding site" evidence="2">
    <location>
        <position position="40"/>
    </location>
    <ligand>
        <name>Mg(2+)</name>
        <dbReference type="ChEBI" id="CHEBI:18420"/>
        <label>4</label>
    </ligand>
</feature>
<feature type="binding site" evidence="2">
    <location>
        <position position="25"/>
    </location>
    <ligand>
        <name>Mg(2+)</name>
        <dbReference type="ChEBI" id="CHEBI:18420"/>
        <label>4</label>
    </ligand>
</feature>
<keyword evidence="2" id="KW-0547">Nucleotide-binding</keyword>
<feature type="domain" description="PurM-like N-terminal" evidence="3">
    <location>
        <begin position="23"/>
        <end position="133"/>
    </location>
</feature>
<feature type="binding site" evidence="2">
    <location>
        <position position="25"/>
    </location>
    <ligand>
        <name>Mg(2+)</name>
        <dbReference type="ChEBI" id="CHEBI:18420"/>
        <label>3</label>
    </ligand>
</feature>
<evidence type="ECO:0000313" key="5">
    <source>
        <dbReference type="EMBL" id="MBM3115555.1"/>
    </source>
</evidence>